<dbReference type="Pfam" id="PF23556">
    <property type="entry name" value="TPR_Vps41"/>
    <property type="match status" value="1"/>
</dbReference>
<dbReference type="Gramene" id="ESW07313">
    <property type="protein sequence ID" value="ESW07313"/>
    <property type="gene ID" value="PHAVU_010G119400g"/>
</dbReference>
<dbReference type="GO" id="GO:0034058">
    <property type="term" value="P:endosomal vesicle fusion"/>
    <property type="evidence" value="ECO:0007669"/>
    <property type="project" value="TreeGrafter"/>
</dbReference>
<dbReference type="PANTHER" id="PTHR12616">
    <property type="entry name" value="VACUOLAR PROTEIN SORTING VPS41"/>
    <property type="match status" value="1"/>
</dbReference>
<dbReference type="eggNOG" id="KOG2079">
    <property type="taxonomic scope" value="Eukaryota"/>
</dbReference>
<feature type="compositionally biased region" description="Low complexity" evidence="6">
    <location>
        <begin position="41"/>
        <end position="67"/>
    </location>
</feature>
<dbReference type="STRING" id="3885.V7ARS9"/>
<dbReference type="Pfam" id="PF12816">
    <property type="entry name" value="TPR_Vps8"/>
    <property type="match status" value="1"/>
</dbReference>
<dbReference type="GO" id="GO:0006623">
    <property type="term" value="P:protein targeting to vacuole"/>
    <property type="evidence" value="ECO:0007669"/>
    <property type="project" value="InterPro"/>
</dbReference>
<evidence type="ECO:0000313" key="8">
    <source>
        <dbReference type="EMBL" id="ESW07313.1"/>
    </source>
</evidence>
<dbReference type="InterPro" id="IPR001680">
    <property type="entry name" value="WD40_rpt"/>
</dbReference>
<keyword evidence="2 5" id="KW-0853">WD repeat</keyword>
<dbReference type="InterPro" id="IPR001841">
    <property type="entry name" value="Znf_RING"/>
</dbReference>
<evidence type="ECO:0000256" key="6">
    <source>
        <dbReference type="SAM" id="MobiDB-lite"/>
    </source>
</evidence>
<accession>V7ARS9</accession>
<dbReference type="Pfam" id="PF23410">
    <property type="entry name" value="Beta-prop_VPS8"/>
    <property type="match status" value="1"/>
</dbReference>
<dbReference type="Proteomes" id="UP000000226">
    <property type="component" value="Chromosome 10"/>
</dbReference>
<dbReference type="InterPro" id="IPR045111">
    <property type="entry name" value="Vps41/Vps8"/>
</dbReference>
<feature type="region of interest" description="Disordered" evidence="6">
    <location>
        <begin position="1"/>
        <end position="85"/>
    </location>
</feature>
<sequence length="1917" mass="211855">MELDIRSLLNSATSATSGSSSDTDDEAPHRTIDDILNDCDTSSSSTSPPSSPSHSLSSLPNSHPQNPTLQPKPLQPALDSISRFKPAEFADRTRVSRPFSSLLQGVRSNAKPGAALAAAAAASRSVPTPHAAAIISRRKSAAAISTELSSIVAAGDDYSDVTSKGELGEPSEKYDPVPRKIETQSGESASVNSERVDSDAEIANDLKAGSAADNLVHSDTDNDNGDGDGDGNGYCNDSSIVSEENRNLDEVDGDHGKDINSAPFDEDNDDRDLDGNDGADGRITATDSAVETEETVNNGGSTVENVKNEMSGGGSDEGSSLGDVSELVEERLEELESRRAAKRAEKKRESSMKPLELAEELEKKRASTGLHLEEGAAAQPMRLEGVRRGSTTLGYFDVDADNAVTRAISSQTFRREQGSGRALAVHANYIAVGMSKGLIVVFPSKYSIHHADNSDGKMLMLAVQGDRLRAPVTSMSFNQQGDLLLAGYGDGHLTLWDVQKGVVAKVISGEHTAPVVHTLFLGQDPQNTRQFKAVTGDCKGLVLLHIISVVPLFSRFSIKTQCLLDGQSTGLVLSASPLLFDDFSGSASPFSQGNTPAPASSISSMMGVVGGDAGWKLFNESSSLVEEGVVVFVTHQTALVVRLTPTLHVYAQLSRPDGVREGSMPYTAWKYMTQTHSSTENMSAEAIERVSLLAIAWERKVLVAKLVKSELKVYGRWSLEGAAIGLAWLDDQMLEVQTSSGQLYLFSKDGTVIHQTSIAVDGIGGDDLVSYHTHFNNVFGNPEKAYHNSLAVRGASIYILGPTHLLISRLLPWKERISVLRKAGDWMGALNMAMTLYDGHAHGVIDLPRTLDAVHEAIMPFLVELLTSYVDEVFSYISVAFCNQIGKVDQSNDSNSRSNSVHCEIKEQYTRVGGVAVEFCCHIKRMDILFDEIFSKFVAVQQRETFLELLEPYILKDMLGSLPPEIMQELVEYYSTKGWLQRVEQCVLHMDISSLDFNQVVRLCREHGLYSALVYVFNKGLDDFRAPLEELFAVLQNSQKESATALGYRMLVYLKYCFTGLPFPPGRGTIPPTRLPSLRRELVEFLLKDSCTSKSQTTSDFVSRRPQSNLYLLLKLDTEATLDVLRCAFMEDEISNACSSSPDSTNKSLEEAKKEDNAIETQDALVQNTIDALIQIIDMNIVQNDTTFSSCEDGLIEEWPSKDIGYLFEFIAYYVALQRSKISKGVLCQILEYLTSSSHLSTNISVHGPTPKNREKQVLALLEVLPKSDWDPSFVLDLCERAKYHQVCGLIHSFKHEYVAALDSYMKDVDEPIHTFSFINKALSQLTDNDLVAFRSAVILRIPALVELSREGAFHVVISHFSEESSHIITELHSHPRSLFLYLKTLIELHLFGTLDLSNLRKDDTMNPLNGRQVKDHPEGVRDYLENISNFPKYMREKPIHVPDDRIELYLELLCKYEGHSVLKFLEMFDSYRVEHCLRLCQEYGIIDATAFLLERVGDVGKALSLTLSDLNDKFVELDAAVEAVVLNHRRVGSSRVEVFDTILRTKEGSDIHNLLRACIGLCQRNTPRLNPEESEAHWFKLLDSFCDPLVDSNDGAYESENYFGVLAGSADSQQNKDTYKSSWKISKSRNGHILRKLLSQFIKEIVEGMIGFVHLPTIMSKLLSDNGSQEFGDFKLTILGMLGTYGFERRILDAAKSLIEDDSFYTMSLLKKGASHGYAPRSLVCCICNCLLTKNSGSSGIRIFNCGHAIHLQCEVSEIEAPSKGSSSGCPLCMPNNKFQQSRNKSIFAMNGLVNKFSSKRQYPHGSTIHPRDSDLTENMYGQQHISRFEILSNLQKNQRFMQIENLPQLKLAPPAVYHEKVSKVANFLTGESSNNSSAIEKQSRNKQNRELRVKGSSIRFPLKSSIFGKEKTNKR</sequence>
<feature type="repeat" description="WD" evidence="5">
    <location>
        <begin position="472"/>
        <end position="506"/>
    </location>
</feature>
<keyword evidence="4" id="KW-0479">Metal-binding</keyword>
<evidence type="ECO:0000256" key="3">
    <source>
        <dbReference type="ARBA" id="ARBA00022737"/>
    </source>
</evidence>
<feature type="compositionally biased region" description="Acidic residues" evidence="6">
    <location>
        <begin position="264"/>
        <end position="277"/>
    </location>
</feature>
<evidence type="ECO:0000259" key="7">
    <source>
        <dbReference type="PROSITE" id="PS50089"/>
    </source>
</evidence>
<dbReference type="GO" id="GO:0008270">
    <property type="term" value="F:zinc ion binding"/>
    <property type="evidence" value="ECO:0007669"/>
    <property type="project" value="UniProtKB-KW"/>
</dbReference>
<evidence type="ECO:0000313" key="9">
    <source>
        <dbReference type="Proteomes" id="UP000000226"/>
    </source>
</evidence>
<gene>
    <name evidence="8" type="ORF">PHAVU_010G119400g</name>
</gene>
<reference evidence="9" key="1">
    <citation type="journal article" date="2014" name="Nat. Genet.">
        <title>A reference genome for common bean and genome-wide analysis of dual domestications.</title>
        <authorList>
            <person name="Schmutz J."/>
            <person name="McClean P.E."/>
            <person name="Mamidi S."/>
            <person name="Wu G.A."/>
            <person name="Cannon S.B."/>
            <person name="Grimwood J."/>
            <person name="Jenkins J."/>
            <person name="Shu S."/>
            <person name="Song Q."/>
            <person name="Chavarro C."/>
            <person name="Torres-Torres M."/>
            <person name="Geffroy V."/>
            <person name="Moghaddam S.M."/>
            <person name="Gao D."/>
            <person name="Abernathy B."/>
            <person name="Barry K."/>
            <person name="Blair M."/>
            <person name="Brick M.A."/>
            <person name="Chovatia M."/>
            <person name="Gepts P."/>
            <person name="Goodstein D.M."/>
            <person name="Gonzales M."/>
            <person name="Hellsten U."/>
            <person name="Hyten D.L."/>
            <person name="Jia G."/>
            <person name="Kelly J.D."/>
            <person name="Kudrna D."/>
            <person name="Lee R."/>
            <person name="Richard M.M."/>
            <person name="Miklas P.N."/>
            <person name="Osorno J.M."/>
            <person name="Rodrigues J."/>
            <person name="Thareau V."/>
            <person name="Urrea C.A."/>
            <person name="Wang M."/>
            <person name="Yu Y."/>
            <person name="Zhang M."/>
            <person name="Wing R.A."/>
            <person name="Cregan P.B."/>
            <person name="Rokhsar D.S."/>
            <person name="Jackson S.A."/>
        </authorList>
    </citation>
    <scope>NUCLEOTIDE SEQUENCE [LARGE SCALE GENOMIC DNA]</scope>
    <source>
        <strain evidence="9">cv. G19833</strain>
    </source>
</reference>
<feature type="compositionally biased region" description="Polar residues" evidence="6">
    <location>
        <begin position="183"/>
        <end position="193"/>
    </location>
</feature>
<keyword evidence="4" id="KW-0863">Zinc-finger</keyword>
<dbReference type="PROSITE" id="PS00678">
    <property type="entry name" value="WD_REPEATS_1"/>
    <property type="match status" value="1"/>
</dbReference>
<feature type="region of interest" description="Disordered" evidence="6">
    <location>
        <begin position="154"/>
        <end position="329"/>
    </location>
</feature>
<dbReference type="Gene3D" id="2.130.10.10">
    <property type="entry name" value="YVTN repeat-like/Quinoprotein amine dehydrogenase"/>
    <property type="match status" value="1"/>
</dbReference>
<dbReference type="SUPFAM" id="SSF50978">
    <property type="entry name" value="WD40 repeat-like"/>
    <property type="match status" value="1"/>
</dbReference>
<comment type="similarity">
    <text evidence="1">Belongs to the VPS8 family.</text>
</comment>
<keyword evidence="4" id="KW-0862">Zinc</keyword>
<feature type="compositionally biased region" description="Low complexity" evidence="6">
    <location>
        <begin position="11"/>
        <end position="21"/>
    </location>
</feature>
<organism evidence="8 9">
    <name type="scientific">Phaseolus vulgaris</name>
    <name type="common">Kidney bean</name>
    <name type="synonym">French bean</name>
    <dbReference type="NCBI Taxonomy" id="3885"/>
    <lineage>
        <taxon>Eukaryota</taxon>
        <taxon>Viridiplantae</taxon>
        <taxon>Streptophyta</taxon>
        <taxon>Embryophyta</taxon>
        <taxon>Tracheophyta</taxon>
        <taxon>Spermatophyta</taxon>
        <taxon>Magnoliopsida</taxon>
        <taxon>eudicotyledons</taxon>
        <taxon>Gunneridae</taxon>
        <taxon>Pentapetalae</taxon>
        <taxon>rosids</taxon>
        <taxon>fabids</taxon>
        <taxon>Fabales</taxon>
        <taxon>Fabaceae</taxon>
        <taxon>Papilionoideae</taxon>
        <taxon>50 kb inversion clade</taxon>
        <taxon>NPAAA clade</taxon>
        <taxon>indigoferoid/millettioid clade</taxon>
        <taxon>Phaseoleae</taxon>
        <taxon>Phaseolus</taxon>
    </lineage>
</organism>
<feature type="compositionally biased region" description="Basic and acidic residues" evidence="6">
    <location>
        <begin position="1883"/>
        <end position="1895"/>
    </location>
</feature>
<dbReference type="PROSITE" id="PS50082">
    <property type="entry name" value="WD_REPEATS_2"/>
    <property type="match status" value="1"/>
</dbReference>
<keyword evidence="3" id="KW-0677">Repeat</keyword>
<protein>
    <recommendedName>
        <fullName evidence="7">RING-type domain-containing protein</fullName>
    </recommendedName>
</protein>
<feature type="compositionally biased region" description="Basic and acidic residues" evidence="6">
    <location>
        <begin position="243"/>
        <end position="258"/>
    </location>
</feature>
<dbReference type="GO" id="GO:0005770">
    <property type="term" value="C:late endosome"/>
    <property type="evidence" value="ECO:0007669"/>
    <property type="project" value="TreeGrafter"/>
</dbReference>
<dbReference type="InterPro" id="IPR019775">
    <property type="entry name" value="WD40_repeat_CS"/>
</dbReference>
<keyword evidence="9" id="KW-1185">Reference proteome</keyword>
<dbReference type="PANTHER" id="PTHR12616:SF8">
    <property type="entry name" value="VACUOLAR PROTEIN SORTING-ASSOCIATED PROTEIN 8 HOMOLOG"/>
    <property type="match status" value="1"/>
</dbReference>
<proteinExistence type="inferred from homology"/>
<evidence type="ECO:0000256" key="1">
    <source>
        <dbReference type="ARBA" id="ARBA00009422"/>
    </source>
</evidence>
<feature type="compositionally biased region" description="Basic and acidic residues" evidence="6">
    <location>
        <begin position="166"/>
        <end position="182"/>
    </location>
</feature>
<evidence type="ECO:0000256" key="5">
    <source>
        <dbReference type="PROSITE-ProRule" id="PRU00221"/>
    </source>
</evidence>
<dbReference type="GO" id="GO:0030897">
    <property type="term" value="C:HOPS complex"/>
    <property type="evidence" value="ECO:0007669"/>
    <property type="project" value="TreeGrafter"/>
</dbReference>
<dbReference type="EMBL" id="CM002297">
    <property type="protein sequence ID" value="ESW07313.1"/>
    <property type="molecule type" value="Genomic_DNA"/>
</dbReference>
<name>V7ARS9_PHAVU</name>
<evidence type="ECO:0000256" key="2">
    <source>
        <dbReference type="ARBA" id="ARBA00022574"/>
    </source>
</evidence>
<dbReference type="CDD" id="cd16448">
    <property type="entry name" value="RING-H2"/>
    <property type="match status" value="1"/>
</dbReference>
<feature type="domain" description="RING-type" evidence="7">
    <location>
        <begin position="1726"/>
        <end position="1774"/>
    </location>
</feature>
<dbReference type="InterPro" id="IPR015943">
    <property type="entry name" value="WD40/YVTN_repeat-like_dom_sf"/>
</dbReference>
<dbReference type="PROSITE" id="PS50089">
    <property type="entry name" value="ZF_RING_2"/>
    <property type="match status" value="1"/>
</dbReference>
<dbReference type="InterPro" id="IPR025941">
    <property type="entry name" value="Vps8_central_dom"/>
</dbReference>
<feature type="region of interest" description="Disordered" evidence="6">
    <location>
        <begin position="1874"/>
        <end position="1898"/>
    </location>
</feature>
<dbReference type="InterPro" id="IPR036322">
    <property type="entry name" value="WD40_repeat_dom_sf"/>
</dbReference>
<dbReference type="SUPFAM" id="SSF57850">
    <property type="entry name" value="RING/U-box"/>
    <property type="match status" value="1"/>
</dbReference>
<dbReference type="OMA" id="HQACGLI"/>
<feature type="compositionally biased region" description="Polar residues" evidence="6">
    <location>
        <begin position="285"/>
        <end position="305"/>
    </location>
</feature>
<evidence type="ECO:0000256" key="4">
    <source>
        <dbReference type="PROSITE-ProRule" id="PRU00175"/>
    </source>
</evidence>
<dbReference type="OrthoDB" id="289913at2759"/>